<dbReference type="Proteomes" id="UP001304461">
    <property type="component" value="Unassembled WGS sequence"/>
</dbReference>
<gene>
    <name evidence="1" type="ORF">VB738_14365</name>
</gene>
<keyword evidence="1" id="KW-0808">Transferase</keyword>
<accession>A0ABU5RXC0</accession>
<dbReference type="EMBL" id="JAYGHX010000011">
    <property type="protein sequence ID" value="MEA5392444.1"/>
    <property type="molecule type" value="Genomic_DNA"/>
</dbReference>
<organism evidence="1 2">
    <name type="scientific">Cyanobium gracile UHCC 0139</name>
    <dbReference type="NCBI Taxonomy" id="3110308"/>
    <lineage>
        <taxon>Bacteria</taxon>
        <taxon>Bacillati</taxon>
        <taxon>Cyanobacteriota</taxon>
        <taxon>Cyanophyceae</taxon>
        <taxon>Synechococcales</taxon>
        <taxon>Prochlorococcaceae</taxon>
        <taxon>Cyanobium</taxon>
    </lineage>
</organism>
<comment type="caution">
    <text evidence="1">The sequence shown here is derived from an EMBL/GenBank/DDBJ whole genome shotgun (WGS) entry which is preliminary data.</text>
</comment>
<sequence length="432" mass="46839">MTQPSPVSAPNAGSAIVLVSNGPGELSTWVRPLAEQLHRLQPLRPRDPAAPCSLRLVLVPCPNATGAEHRVARDWGLFERVLPASRFWWLLLRPRRHGPWPERGVVVFLGGDQFWTVLLSARLGYRHLTYAEWVARWPRWNDRIAVMGPAAAGRLAPRWRKRATVVGDLMADLSTLARQDDPLPPGDWVALLPGSKRAKLLVGVPFLLETADRLATLRPGCRFLLPVAPTTSVPELLAYGGPSNPLNRLQGAGEPQLRGDEIVTAAGTRILLLERHPAHAALSQCALALTTVGANTAELGALAVPMIVLVPTQHLAVMQAWDGWMGLLARLPLLRRLVGVALTAWRMRHRGFLAWPNISAGRAVVPERVGPIEPAQIAAEAADWLDHPERLAAMADDLRSLRGQPGAVAAVAAMVRGLLPPPERSGVPVRSG</sequence>
<evidence type="ECO:0000313" key="1">
    <source>
        <dbReference type="EMBL" id="MEA5392444.1"/>
    </source>
</evidence>
<dbReference type="PANTHER" id="PTHR30372:SF6">
    <property type="entry name" value="LIPID-A-DISACCHARIDE SYNTHASE"/>
    <property type="match status" value="1"/>
</dbReference>
<dbReference type="InterPro" id="IPR003835">
    <property type="entry name" value="Glyco_trans_19"/>
</dbReference>
<name>A0ABU5RXC0_9CYAN</name>
<dbReference type="GO" id="GO:0016740">
    <property type="term" value="F:transferase activity"/>
    <property type="evidence" value="ECO:0007669"/>
    <property type="project" value="UniProtKB-KW"/>
</dbReference>
<dbReference type="SUPFAM" id="SSF53756">
    <property type="entry name" value="UDP-Glycosyltransferase/glycogen phosphorylase"/>
    <property type="match status" value="1"/>
</dbReference>
<protein>
    <submittedName>
        <fullName evidence="1">Glycosyl transferase</fullName>
    </submittedName>
</protein>
<reference evidence="1 2" key="1">
    <citation type="submission" date="2023-12" db="EMBL/GenBank/DDBJ databases">
        <title>Baltic Sea Cyanobacteria.</title>
        <authorList>
            <person name="Delbaje E."/>
            <person name="Fewer D.P."/>
            <person name="Shishido T.K."/>
        </authorList>
    </citation>
    <scope>NUCLEOTIDE SEQUENCE [LARGE SCALE GENOMIC DNA]</scope>
    <source>
        <strain evidence="1 2">UHCC 0139</strain>
    </source>
</reference>
<proteinExistence type="predicted"/>
<evidence type="ECO:0000313" key="2">
    <source>
        <dbReference type="Proteomes" id="UP001304461"/>
    </source>
</evidence>
<dbReference type="PANTHER" id="PTHR30372">
    <property type="entry name" value="LIPID-A-DISACCHARIDE SYNTHASE"/>
    <property type="match status" value="1"/>
</dbReference>
<dbReference type="RefSeq" id="WP_323306394.1">
    <property type="nucleotide sequence ID" value="NZ_JAYGHX010000011.1"/>
</dbReference>
<keyword evidence="2" id="KW-1185">Reference proteome</keyword>